<comment type="caution">
    <text evidence="4">The sequence shown here is derived from an EMBL/GenBank/DDBJ whole genome shotgun (WGS) entry which is preliminary data.</text>
</comment>
<feature type="domain" description="Nephrocystin 3-like N-terminal" evidence="3">
    <location>
        <begin position="98"/>
        <end position="251"/>
    </location>
</feature>
<dbReference type="PANTHER" id="PTHR10039">
    <property type="entry name" value="AMELOGENIN"/>
    <property type="match status" value="1"/>
</dbReference>
<evidence type="ECO:0000313" key="4">
    <source>
        <dbReference type="EMBL" id="PPQ74595.1"/>
    </source>
</evidence>
<dbReference type="STRING" id="231916.A0A409W805"/>
<dbReference type="InterPro" id="IPR056884">
    <property type="entry name" value="NPHP3-like_N"/>
</dbReference>
<dbReference type="EMBL" id="NHYE01005329">
    <property type="protein sequence ID" value="PPQ74595.1"/>
    <property type="molecule type" value="Genomic_DNA"/>
</dbReference>
<name>A0A409W805_9AGAR</name>
<evidence type="ECO:0000256" key="2">
    <source>
        <dbReference type="SAM" id="MobiDB-lite"/>
    </source>
</evidence>
<evidence type="ECO:0000256" key="1">
    <source>
        <dbReference type="ARBA" id="ARBA00022737"/>
    </source>
</evidence>
<accession>A0A409W805</accession>
<keyword evidence="1" id="KW-0677">Repeat</keyword>
<dbReference type="SUPFAM" id="SSF52540">
    <property type="entry name" value="P-loop containing nucleoside triphosphate hydrolases"/>
    <property type="match status" value="1"/>
</dbReference>
<keyword evidence="5" id="KW-1185">Reference proteome</keyword>
<dbReference type="InterPro" id="IPR027417">
    <property type="entry name" value="P-loop_NTPase"/>
</dbReference>
<evidence type="ECO:0000259" key="3">
    <source>
        <dbReference type="Pfam" id="PF24883"/>
    </source>
</evidence>
<dbReference type="PANTHER" id="PTHR10039:SF14">
    <property type="entry name" value="NACHT DOMAIN-CONTAINING PROTEIN"/>
    <property type="match status" value="1"/>
</dbReference>
<dbReference type="OrthoDB" id="5967843at2759"/>
<protein>
    <recommendedName>
        <fullName evidence="3">Nephrocystin 3-like N-terminal domain-containing protein</fullName>
    </recommendedName>
</protein>
<dbReference type="Proteomes" id="UP000284706">
    <property type="component" value="Unassembled WGS sequence"/>
</dbReference>
<proteinExistence type="predicted"/>
<organism evidence="4 5">
    <name type="scientific">Gymnopilus dilepis</name>
    <dbReference type="NCBI Taxonomy" id="231916"/>
    <lineage>
        <taxon>Eukaryota</taxon>
        <taxon>Fungi</taxon>
        <taxon>Dikarya</taxon>
        <taxon>Basidiomycota</taxon>
        <taxon>Agaricomycotina</taxon>
        <taxon>Agaricomycetes</taxon>
        <taxon>Agaricomycetidae</taxon>
        <taxon>Agaricales</taxon>
        <taxon>Agaricineae</taxon>
        <taxon>Hymenogastraceae</taxon>
        <taxon>Gymnopilus</taxon>
    </lineage>
</organism>
<dbReference type="Pfam" id="PF24883">
    <property type="entry name" value="NPHP3_N"/>
    <property type="match status" value="1"/>
</dbReference>
<dbReference type="AlphaFoldDB" id="A0A409W805"/>
<feature type="region of interest" description="Disordered" evidence="2">
    <location>
        <begin position="830"/>
        <end position="862"/>
    </location>
</feature>
<gene>
    <name evidence="4" type="ORF">CVT26_007841</name>
</gene>
<dbReference type="InParanoid" id="A0A409W805"/>
<dbReference type="Gene3D" id="3.40.50.300">
    <property type="entry name" value="P-loop containing nucleotide triphosphate hydrolases"/>
    <property type="match status" value="1"/>
</dbReference>
<sequence>MTMPSPASLQSSSSTMMTISNSVIAGGTYTQYNQQTVNHSVQAPTTAWEHLQRAVAPGAFHNSGERFDPPKCHPNTRVAVMNRIMDWILGQNPDTKSYLMMWLNGAAGAGKSAIAQSIAERCYEEGYLVGSFVFARSDPNRNHAKRLFPTVAYQMALALPQTSHSILTAIERDPLIFTRSLATQFSVLLIQPLQELACIGFFAQNPICPCLVIMDGLDECTDRKVQVEILDIISQAIQSNQMPLIFLIASRPEHDISSKMKHPNMRQIVSHLVLDDEYQPDDDIRRFLGDKFDEIKNTHPFKHRISSTWPTDDVIKSLVKKSSGQFIYASTVIRYVDSSRHQPENRLQVIQNLRPALGSHPFAELDALYMHIFSCAEQIDLVLLIIAFVHLARQAPRTSILESILGLESGATELLFCDLPSIISLQQVRLPYKTRGPNYWIKVLHASIYDFLFDSGRSKGYHIDEARAITEISQKCIQYITREQFTAWDIVKNDVALHFLRDRLKGMIMCEELRAGFHSISLQFWHVVAEGIKLDYLHENPALSGTHDLNFFYIPIILSIFDSVDFEGVEYLRAQNLSAVYRFFNKWLEIYLQDQRLTLMLAVFDLIISRPDSMTRMNVFQMFEPEYLLFDVDLALFEIDSRGLRLISLEVASDVYDPPDSYYPYPRQSIELLHQFYMDSANEELPWRLNGERFGNAAEFCLAYISDSSTCPFTKRPQHCGAFLKLMSQAADSSFFEEATGLDSDGDSDIHGIHASHSAAEYQFGGSCITRCANAVLFLEYCLERADPSKELTDLCRRTTFRQLSEKMPDKGKKASQVVTDYLKKHGVGTAENKGLADAGPEPKHTQNDASHSHTFNLEDWA</sequence>
<reference evidence="4 5" key="1">
    <citation type="journal article" date="2018" name="Evol. Lett.">
        <title>Horizontal gene cluster transfer increased hallucinogenic mushroom diversity.</title>
        <authorList>
            <person name="Reynolds H.T."/>
            <person name="Vijayakumar V."/>
            <person name="Gluck-Thaler E."/>
            <person name="Korotkin H.B."/>
            <person name="Matheny P.B."/>
            <person name="Slot J.C."/>
        </authorList>
    </citation>
    <scope>NUCLEOTIDE SEQUENCE [LARGE SCALE GENOMIC DNA]</scope>
    <source>
        <strain evidence="4 5">SRW20</strain>
    </source>
</reference>
<evidence type="ECO:0000313" key="5">
    <source>
        <dbReference type="Proteomes" id="UP000284706"/>
    </source>
</evidence>